<evidence type="ECO:0000313" key="10">
    <source>
        <dbReference type="Proteomes" id="UP001218034"/>
    </source>
</evidence>
<dbReference type="Proteomes" id="UP001218034">
    <property type="component" value="Chromosome"/>
</dbReference>
<keyword evidence="2" id="KW-0813">Transport</keyword>
<evidence type="ECO:0000313" key="9">
    <source>
        <dbReference type="EMBL" id="WEL19954.1"/>
    </source>
</evidence>
<keyword evidence="7" id="KW-0472">Membrane</keyword>
<keyword evidence="4" id="KW-0653">Protein transport</keyword>
<evidence type="ECO:0000256" key="6">
    <source>
        <dbReference type="ARBA" id="ARBA00023010"/>
    </source>
</evidence>
<proteinExistence type="inferred from homology"/>
<evidence type="ECO:0000256" key="3">
    <source>
        <dbReference type="ARBA" id="ARBA00022692"/>
    </source>
</evidence>
<protein>
    <submittedName>
        <fullName evidence="9">Preprotein translocase subunit Sec61beta</fullName>
    </submittedName>
</protein>
<comment type="subcellular location">
    <subcellularLocation>
        <location evidence="8">Endomembrane system</location>
        <topology evidence="8">Single-pass membrane protein</topology>
    </subcellularLocation>
</comment>
<keyword evidence="10" id="KW-1185">Reference proteome</keyword>
<evidence type="ECO:0000256" key="8">
    <source>
        <dbReference type="ARBA" id="ARBA00037847"/>
    </source>
</evidence>
<dbReference type="Pfam" id="PF03911">
    <property type="entry name" value="Sec61_beta"/>
    <property type="match status" value="1"/>
</dbReference>
<keyword evidence="5" id="KW-1133">Transmembrane helix</keyword>
<dbReference type="EMBL" id="CP104395">
    <property type="protein sequence ID" value="WEL19954.1"/>
    <property type="molecule type" value="Genomic_DNA"/>
</dbReference>
<evidence type="ECO:0000256" key="1">
    <source>
        <dbReference type="ARBA" id="ARBA00006103"/>
    </source>
</evidence>
<accession>A0ABY8CFF0</accession>
<keyword evidence="6" id="KW-0811">Translocation</keyword>
<sequence>MAKQEQSTLPSGQGGLVQYFDSDTGFDLNPKTVVGICGAVAVIELALHTGLFA</sequence>
<gene>
    <name evidence="9" type="primary">sbh1</name>
    <name evidence="9" type="ORF">SVXNc_0958</name>
</gene>
<evidence type="ECO:0000256" key="4">
    <source>
        <dbReference type="ARBA" id="ARBA00022927"/>
    </source>
</evidence>
<evidence type="ECO:0000256" key="2">
    <source>
        <dbReference type="ARBA" id="ARBA00022448"/>
    </source>
</evidence>
<dbReference type="GeneID" id="90590396"/>
<evidence type="ECO:0000256" key="5">
    <source>
        <dbReference type="ARBA" id="ARBA00022989"/>
    </source>
</evidence>
<name>A0ABY8CFF0_9ARCH</name>
<evidence type="ECO:0000256" key="7">
    <source>
        <dbReference type="ARBA" id="ARBA00023136"/>
    </source>
</evidence>
<organism evidence="9 10">
    <name type="scientific">Candidatus Nanohalococcus occultus</name>
    <dbReference type="NCBI Taxonomy" id="2978047"/>
    <lineage>
        <taxon>Archaea</taxon>
        <taxon>Candidatus Nanohalarchaeota</taxon>
        <taxon>Candidatus Nanohalarchaeota incertae sedis</taxon>
        <taxon>Candidatus Nanohalococcus</taxon>
    </lineage>
</organism>
<dbReference type="RefSeq" id="WP_347721783.1">
    <property type="nucleotide sequence ID" value="NZ_CP104395.1"/>
</dbReference>
<keyword evidence="3" id="KW-0812">Transmembrane</keyword>
<comment type="similarity">
    <text evidence="1">Belongs to the SEC61-beta family.</text>
</comment>
<reference evidence="9 10" key="1">
    <citation type="submission" date="2022-09" db="EMBL/GenBank/DDBJ databases">
        <title>Xylan utilization by haloarchaea-nanohaloarchaea associations.</title>
        <authorList>
            <person name="Yakimov M."/>
        </authorList>
    </citation>
    <scope>NUCLEOTIDE SEQUENCE [LARGE SCALE GENOMIC DNA]</scope>
    <source>
        <strain evidence="9 10">SVXNc</strain>
    </source>
</reference>
<dbReference type="InterPro" id="IPR016482">
    <property type="entry name" value="SecG/Sec61-beta/Sbh"/>
</dbReference>